<protein>
    <submittedName>
        <fullName evidence="2">Uncharacterized protein</fullName>
    </submittedName>
</protein>
<feature type="transmembrane region" description="Helical" evidence="1">
    <location>
        <begin position="87"/>
        <end position="105"/>
    </location>
</feature>
<reference evidence="2 3" key="1">
    <citation type="submission" date="2018-06" db="EMBL/GenBank/DDBJ databases">
        <title>Genomic Encyclopedia of Archaeal and Bacterial Type Strains, Phase II (KMG-II): from individual species to whole genera.</title>
        <authorList>
            <person name="Goeker M."/>
        </authorList>
    </citation>
    <scope>NUCLEOTIDE SEQUENCE [LARGE SCALE GENOMIC DNA]</scope>
    <source>
        <strain evidence="2 3">DSM 23241</strain>
    </source>
</reference>
<name>A0A2W7RS46_9BACT</name>
<keyword evidence="1" id="KW-0812">Transmembrane</keyword>
<dbReference type="AlphaFoldDB" id="A0A2W7RS46"/>
<accession>A0A2W7RS46</accession>
<evidence type="ECO:0000313" key="3">
    <source>
        <dbReference type="Proteomes" id="UP000249720"/>
    </source>
</evidence>
<evidence type="ECO:0000256" key="1">
    <source>
        <dbReference type="SAM" id="Phobius"/>
    </source>
</evidence>
<keyword evidence="1" id="KW-0472">Membrane</keyword>
<gene>
    <name evidence="2" type="ORF">LX80_01147</name>
</gene>
<organism evidence="2 3">
    <name type="scientific">Hydrotalea sandarakina</name>
    <dbReference type="NCBI Taxonomy" id="1004304"/>
    <lineage>
        <taxon>Bacteria</taxon>
        <taxon>Pseudomonadati</taxon>
        <taxon>Bacteroidota</taxon>
        <taxon>Chitinophagia</taxon>
        <taxon>Chitinophagales</taxon>
        <taxon>Chitinophagaceae</taxon>
        <taxon>Hydrotalea</taxon>
    </lineage>
</organism>
<keyword evidence="3" id="KW-1185">Reference proteome</keyword>
<feature type="transmembrane region" description="Helical" evidence="1">
    <location>
        <begin position="114"/>
        <end position="132"/>
    </location>
</feature>
<evidence type="ECO:0000313" key="2">
    <source>
        <dbReference type="EMBL" id="PZX63503.1"/>
    </source>
</evidence>
<feature type="transmembrane region" description="Helical" evidence="1">
    <location>
        <begin position="138"/>
        <end position="157"/>
    </location>
</feature>
<sequence>MMEYNLKGNEPIAPRYGMLKVLTILTFIGSGIAILSGIYQYMTADKSLAAMQQMANSPDFDKMPDFAKKFYSPEAIELVRLSVVNKLPILVVTLIGAILCILGAIDMRKLKMQGYYMWIIGEIFPVIASIILLGKSSITGLGAYLGYGFIVLFIILYSSQIKYLTNK</sequence>
<keyword evidence="1" id="KW-1133">Transmembrane helix</keyword>
<dbReference type="RefSeq" id="WP_146250399.1">
    <property type="nucleotide sequence ID" value="NZ_QKZV01000003.1"/>
</dbReference>
<proteinExistence type="predicted"/>
<dbReference type="Proteomes" id="UP000249720">
    <property type="component" value="Unassembled WGS sequence"/>
</dbReference>
<dbReference type="EMBL" id="QKZV01000003">
    <property type="protein sequence ID" value="PZX63503.1"/>
    <property type="molecule type" value="Genomic_DNA"/>
</dbReference>
<dbReference type="OrthoDB" id="670204at2"/>
<comment type="caution">
    <text evidence="2">The sequence shown here is derived from an EMBL/GenBank/DDBJ whole genome shotgun (WGS) entry which is preliminary data.</text>
</comment>
<feature type="transmembrane region" description="Helical" evidence="1">
    <location>
        <begin position="21"/>
        <end position="42"/>
    </location>
</feature>